<sequence>MRLWSLHPKYLDRKGLLAVWREGLLAKKVLEGRTKGYKNHPQLIRFRKSKDPLLYINAYLHQIYLEAIRRGYRFNLNKIIPVEVEERLPITKGQVVYEYYHLLKKLERRDSKKYEELKNIDLDKLEVNPIFKIVEGGIEPWEKVKK</sequence>
<name>A0A397WMX8_9ARCH</name>
<dbReference type="EMBL" id="MWMI01000002">
    <property type="protein sequence ID" value="RIB35425.1"/>
    <property type="molecule type" value="Genomic_DNA"/>
</dbReference>
<reference evidence="1 2" key="1">
    <citation type="journal article" date="2018" name="Syst. Appl. Microbiol.">
        <title>A new symbiotic nanoarchaeote (Candidatus Nanoclepta minutus) and its host (Zestosphaera tikiterensis gen. nov., sp. nov.) from a New Zealand hot spring.</title>
        <authorList>
            <person name="St John E."/>
            <person name="Liu Y."/>
            <person name="Podar M."/>
            <person name="Stott M.B."/>
            <person name="Meneghin J."/>
            <person name="Chen Z."/>
            <person name="Lagutin K."/>
            <person name="Mitchell K."/>
            <person name="Reysenbach A.L."/>
        </authorList>
    </citation>
    <scope>NUCLEOTIDE SEQUENCE [LARGE SCALE GENOMIC DNA]</scope>
    <source>
        <strain evidence="1">NZ3</strain>
    </source>
</reference>
<organism evidence="1 2">
    <name type="scientific">Candidatus Nanoclepta minutus</name>
    <dbReference type="NCBI Taxonomy" id="1940235"/>
    <lineage>
        <taxon>Archaea</taxon>
        <taxon>Nanobdellota</taxon>
        <taxon>Candidatus Nanoclepta</taxon>
    </lineage>
</organism>
<evidence type="ECO:0000313" key="1">
    <source>
        <dbReference type="EMBL" id="RIB35425.1"/>
    </source>
</evidence>
<comment type="caution">
    <text evidence="1">The sequence shown here is derived from an EMBL/GenBank/DDBJ whole genome shotgun (WGS) entry which is preliminary data.</text>
</comment>
<dbReference type="InterPro" id="IPR004260">
    <property type="entry name" value="Pyr-dimer_DNA_glycosylase"/>
</dbReference>
<protein>
    <recommendedName>
        <fullName evidence="3">DNA lyase</fullName>
    </recommendedName>
</protein>
<dbReference type="Pfam" id="PF03013">
    <property type="entry name" value="Pyr_excise"/>
    <property type="match status" value="1"/>
</dbReference>
<evidence type="ECO:0000313" key="2">
    <source>
        <dbReference type="Proteomes" id="UP000266622"/>
    </source>
</evidence>
<evidence type="ECO:0008006" key="3">
    <source>
        <dbReference type="Google" id="ProtNLM"/>
    </source>
</evidence>
<dbReference type="Proteomes" id="UP000266622">
    <property type="component" value="Unassembled WGS sequence"/>
</dbReference>
<gene>
    <name evidence="1" type="ORF">BXU00_01505</name>
</gene>
<accession>A0A397WMX8</accession>
<proteinExistence type="predicted"/>
<dbReference type="AlphaFoldDB" id="A0A397WMX8"/>